<protein>
    <submittedName>
        <fullName evidence="7">Conserved hypothetical transmembrane protein</fullName>
    </submittedName>
</protein>
<gene>
    <name evidence="7" type="ordered locus">Rru_A3759</name>
</gene>
<name>Q2RMU2_RHORT</name>
<evidence type="ECO:0000256" key="1">
    <source>
        <dbReference type="ARBA" id="ARBA00004651"/>
    </source>
</evidence>
<organism evidence="7 8">
    <name type="scientific">Rhodospirillum rubrum (strain ATCC 11170 / ATH 1.1.1 / DSM 467 / LMG 4362 / NCIMB 8255 / S1)</name>
    <dbReference type="NCBI Taxonomy" id="269796"/>
    <lineage>
        <taxon>Bacteria</taxon>
        <taxon>Pseudomonadati</taxon>
        <taxon>Pseudomonadota</taxon>
        <taxon>Alphaproteobacteria</taxon>
        <taxon>Rhodospirillales</taxon>
        <taxon>Rhodospirillaceae</taxon>
        <taxon>Rhodospirillum</taxon>
    </lineage>
</organism>
<feature type="transmembrane region" description="Helical" evidence="6">
    <location>
        <begin position="73"/>
        <end position="90"/>
    </location>
</feature>
<feature type="transmembrane region" description="Helical" evidence="6">
    <location>
        <begin position="42"/>
        <end position="66"/>
    </location>
</feature>
<dbReference type="PhylomeDB" id="Q2RMU2"/>
<dbReference type="KEGG" id="rru:Rru_A3759"/>
<dbReference type="AlphaFoldDB" id="Q2RMU2"/>
<keyword evidence="4 6" id="KW-1133">Transmembrane helix</keyword>
<dbReference type="PANTHER" id="PTHR30086">
    <property type="entry name" value="ARGININE EXPORTER PROTEIN ARGO"/>
    <property type="match status" value="1"/>
</dbReference>
<dbReference type="Proteomes" id="UP000001929">
    <property type="component" value="Chromosome"/>
</dbReference>
<accession>Q2RMU2</accession>
<dbReference type="GO" id="GO:0015171">
    <property type="term" value="F:amino acid transmembrane transporter activity"/>
    <property type="evidence" value="ECO:0007669"/>
    <property type="project" value="TreeGrafter"/>
</dbReference>
<dbReference type="Pfam" id="PF01810">
    <property type="entry name" value="LysE"/>
    <property type="match status" value="1"/>
</dbReference>
<dbReference type="RefSeq" id="WP_011391506.1">
    <property type="nucleotide sequence ID" value="NC_007643.1"/>
</dbReference>
<dbReference type="STRING" id="269796.Rru_A3759"/>
<dbReference type="PANTHER" id="PTHR30086:SF20">
    <property type="entry name" value="ARGININE EXPORTER PROTEIN ARGO-RELATED"/>
    <property type="match status" value="1"/>
</dbReference>
<evidence type="ECO:0000313" key="8">
    <source>
        <dbReference type="Proteomes" id="UP000001929"/>
    </source>
</evidence>
<reference evidence="7 8" key="1">
    <citation type="journal article" date="2011" name="Stand. Genomic Sci.">
        <title>Complete genome sequence of Rhodospirillum rubrum type strain (S1).</title>
        <authorList>
            <person name="Munk A.C."/>
            <person name="Copeland A."/>
            <person name="Lucas S."/>
            <person name="Lapidus A."/>
            <person name="Del Rio T.G."/>
            <person name="Barry K."/>
            <person name="Detter J.C."/>
            <person name="Hammon N."/>
            <person name="Israni S."/>
            <person name="Pitluck S."/>
            <person name="Brettin T."/>
            <person name="Bruce D."/>
            <person name="Han C."/>
            <person name="Tapia R."/>
            <person name="Gilna P."/>
            <person name="Schmutz J."/>
            <person name="Larimer F."/>
            <person name="Land M."/>
            <person name="Kyrpides N.C."/>
            <person name="Mavromatis K."/>
            <person name="Richardson P."/>
            <person name="Rohde M."/>
            <person name="Goker M."/>
            <person name="Klenk H.P."/>
            <person name="Zhang Y."/>
            <person name="Roberts G.P."/>
            <person name="Reslewic S."/>
            <person name="Schwartz D.C."/>
        </authorList>
    </citation>
    <scope>NUCLEOTIDE SEQUENCE [LARGE SCALE GENOMIC DNA]</scope>
    <source>
        <strain evidence="8">ATCC 11170 / ATH 1.1.1 / DSM 467 / LMG 4362 / NCIMB 8255 / S1</strain>
    </source>
</reference>
<dbReference type="GO" id="GO:0033228">
    <property type="term" value="P:cysteine export across plasma membrane"/>
    <property type="evidence" value="ECO:0007669"/>
    <property type="project" value="TreeGrafter"/>
</dbReference>
<sequence length="174" mass="18077">MSESLLPLVLFAVTMFFTPGPNNVMLTTSGAAFGFRRTFPHLLGVALGFPLMFVAVGLGLGAAFTAIPGLQRLIALIGGCYLLYLAWRIATLPTTAPATDAAGEGKKAKARARPLGFLQAAAFQWANPKGWVIVISALATFTSPSSLDAGDQRLAQILVIVVVFIAVGLASSAA</sequence>
<evidence type="ECO:0000256" key="3">
    <source>
        <dbReference type="ARBA" id="ARBA00022692"/>
    </source>
</evidence>
<keyword evidence="2" id="KW-1003">Cell membrane</keyword>
<evidence type="ECO:0000256" key="5">
    <source>
        <dbReference type="ARBA" id="ARBA00023136"/>
    </source>
</evidence>
<keyword evidence="3 6" id="KW-0812">Transmembrane</keyword>
<keyword evidence="8" id="KW-1185">Reference proteome</keyword>
<feature type="transmembrane region" description="Helical" evidence="6">
    <location>
        <begin position="154"/>
        <end position="173"/>
    </location>
</feature>
<keyword evidence="5 6" id="KW-0472">Membrane</keyword>
<comment type="subcellular location">
    <subcellularLocation>
        <location evidence="1">Cell membrane</location>
        <topology evidence="1">Multi-pass membrane protein</topology>
    </subcellularLocation>
</comment>
<dbReference type="PATRIC" id="fig|269796.9.peg.3882"/>
<proteinExistence type="predicted"/>
<evidence type="ECO:0000256" key="4">
    <source>
        <dbReference type="ARBA" id="ARBA00022989"/>
    </source>
</evidence>
<dbReference type="eggNOG" id="COG1280">
    <property type="taxonomic scope" value="Bacteria"/>
</dbReference>
<dbReference type="EMBL" id="CP000230">
    <property type="protein sequence ID" value="ABC24553.1"/>
    <property type="molecule type" value="Genomic_DNA"/>
</dbReference>
<dbReference type="InterPro" id="IPR001123">
    <property type="entry name" value="LeuE-type"/>
</dbReference>
<evidence type="ECO:0000256" key="2">
    <source>
        <dbReference type="ARBA" id="ARBA00022475"/>
    </source>
</evidence>
<dbReference type="GO" id="GO:0005886">
    <property type="term" value="C:plasma membrane"/>
    <property type="evidence" value="ECO:0007669"/>
    <property type="project" value="UniProtKB-SubCell"/>
</dbReference>
<evidence type="ECO:0000256" key="6">
    <source>
        <dbReference type="SAM" id="Phobius"/>
    </source>
</evidence>
<dbReference type="HOGENOM" id="CLU_079569_1_0_5"/>
<evidence type="ECO:0000313" key="7">
    <source>
        <dbReference type="EMBL" id="ABC24553.1"/>
    </source>
</evidence>
<dbReference type="EnsemblBacteria" id="ABC24553">
    <property type="protein sequence ID" value="ABC24553"/>
    <property type="gene ID" value="Rru_A3759"/>
</dbReference>